<organism evidence="3 4">
    <name type="scientific">Hemibagrus wyckioides</name>
    <dbReference type="NCBI Taxonomy" id="337641"/>
    <lineage>
        <taxon>Eukaryota</taxon>
        <taxon>Metazoa</taxon>
        <taxon>Chordata</taxon>
        <taxon>Craniata</taxon>
        <taxon>Vertebrata</taxon>
        <taxon>Euteleostomi</taxon>
        <taxon>Actinopterygii</taxon>
        <taxon>Neopterygii</taxon>
        <taxon>Teleostei</taxon>
        <taxon>Ostariophysi</taxon>
        <taxon>Siluriformes</taxon>
        <taxon>Bagridae</taxon>
        <taxon>Hemibagrus</taxon>
    </lineage>
</organism>
<dbReference type="Proteomes" id="UP000824219">
    <property type="component" value="Linkage Group LG14"/>
</dbReference>
<name>A0A9D3NL17_9TELE</name>
<dbReference type="AlphaFoldDB" id="A0A9D3NL17"/>
<sequence length="278" mass="30660">MTLIPVFIWTLILWTQECRGQATVTQTPAVKSALPGETVTINCRTSPAVYHHSSYGHYLHWYQQKPGEAPKLLIKFANQRQSGIPARFSGSGSGSDFTLTISGVQTEDAGDYYCQSAHSECRGQVTVTQTPAVKSALPGETVTINCRTSQAVHHHSSYGHFLHWYQQKPGEAPKLLVKLANQRESGIPARFSGSGSGSDFTLTISGVQTEDAGDYYCQSAHYISSIWSYHSVIESYKNLPQSDCRETELLQLGVTAGAELEDVIRHNDTLWRRGTTPH</sequence>
<keyword evidence="4" id="KW-1185">Reference proteome</keyword>
<protein>
    <recommendedName>
        <fullName evidence="2">Ig-like domain-containing protein</fullName>
    </recommendedName>
</protein>
<dbReference type="SMART" id="SM00406">
    <property type="entry name" value="IGv"/>
    <property type="match status" value="2"/>
</dbReference>
<evidence type="ECO:0000259" key="2">
    <source>
        <dbReference type="PROSITE" id="PS50835"/>
    </source>
</evidence>
<dbReference type="InterPro" id="IPR050150">
    <property type="entry name" value="IgV_Light_Chain"/>
</dbReference>
<dbReference type="PROSITE" id="PS50835">
    <property type="entry name" value="IG_LIKE"/>
    <property type="match status" value="2"/>
</dbReference>
<feature type="chain" id="PRO_5038972870" description="Ig-like domain-containing protein" evidence="1">
    <location>
        <begin position="21"/>
        <end position="278"/>
    </location>
</feature>
<dbReference type="InterPro" id="IPR003599">
    <property type="entry name" value="Ig_sub"/>
</dbReference>
<dbReference type="InterPro" id="IPR003598">
    <property type="entry name" value="Ig_sub2"/>
</dbReference>
<comment type="caution">
    <text evidence="3">The sequence shown here is derived from an EMBL/GenBank/DDBJ whole genome shotgun (WGS) entry which is preliminary data.</text>
</comment>
<evidence type="ECO:0000256" key="1">
    <source>
        <dbReference type="SAM" id="SignalP"/>
    </source>
</evidence>
<gene>
    <name evidence="3" type="ORF">KOW79_012527</name>
</gene>
<feature type="signal peptide" evidence="1">
    <location>
        <begin position="1"/>
        <end position="20"/>
    </location>
</feature>
<dbReference type="FunFam" id="2.60.40.10:FF:001495">
    <property type="entry name" value="Si:dkey-234i14.13"/>
    <property type="match status" value="2"/>
</dbReference>
<dbReference type="SMART" id="SM00408">
    <property type="entry name" value="IGc2"/>
    <property type="match status" value="2"/>
</dbReference>
<feature type="domain" description="Ig-like" evidence="2">
    <location>
        <begin position="22"/>
        <end position="128"/>
    </location>
</feature>
<keyword evidence="1" id="KW-0732">Signal</keyword>
<dbReference type="SMART" id="SM00409">
    <property type="entry name" value="IG"/>
    <property type="match status" value="2"/>
</dbReference>
<proteinExistence type="predicted"/>
<dbReference type="Pfam" id="PF07686">
    <property type="entry name" value="V-set"/>
    <property type="match status" value="2"/>
</dbReference>
<dbReference type="InterPro" id="IPR007110">
    <property type="entry name" value="Ig-like_dom"/>
</dbReference>
<evidence type="ECO:0000313" key="4">
    <source>
        <dbReference type="Proteomes" id="UP000824219"/>
    </source>
</evidence>
<dbReference type="InterPro" id="IPR013106">
    <property type="entry name" value="Ig_V-set"/>
</dbReference>
<dbReference type="InterPro" id="IPR036179">
    <property type="entry name" value="Ig-like_dom_sf"/>
</dbReference>
<dbReference type="EMBL" id="JAHKSW010000014">
    <property type="protein sequence ID" value="KAG7324511.1"/>
    <property type="molecule type" value="Genomic_DNA"/>
</dbReference>
<dbReference type="InterPro" id="IPR013783">
    <property type="entry name" value="Ig-like_fold"/>
</dbReference>
<feature type="domain" description="Ig-like" evidence="2">
    <location>
        <begin position="139"/>
        <end position="234"/>
    </location>
</feature>
<dbReference type="SUPFAM" id="SSF48726">
    <property type="entry name" value="Immunoglobulin"/>
    <property type="match status" value="2"/>
</dbReference>
<evidence type="ECO:0000313" key="3">
    <source>
        <dbReference type="EMBL" id="KAG7324511.1"/>
    </source>
</evidence>
<dbReference type="Gene3D" id="2.60.40.10">
    <property type="entry name" value="Immunoglobulins"/>
    <property type="match status" value="2"/>
</dbReference>
<dbReference type="PANTHER" id="PTHR23267">
    <property type="entry name" value="IMMUNOGLOBULIN LIGHT CHAIN"/>
    <property type="match status" value="1"/>
</dbReference>
<dbReference type="OrthoDB" id="6103117at2759"/>
<accession>A0A9D3NL17</accession>
<reference evidence="3 4" key="1">
    <citation type="submission" date="2021-06" db="EMBL/GenBank/DDBJ databases">
        <title>Chromosome-level genome assembly of the red-tail catfish (Hemibagrus wyckioides).</title>
        <authorList>
            <person name="Shao F."/>
        </authorList>
    </citation>
    <scope>NUCLEOTIDE SEQUENCE [LARGE SCALE GENOMIC DNA]</scope>
    <source>
        <strain evidence="3">EC202008001</strain>
        <tissue evidence="3">Blood</tissue>
    </source>
</reference>